<comment type="caution">
    <text evidence="3">The sequence shown here is derived from an EMBL/GenBank/DDBJ whole genome shotgun (WGS) entry which is preliminary data.</text>
</comment>
<proteinExistence type="predicted"/>
<evidence type="ECO:0000256" key="1">
    <source>
        <dbReference type="SAM" id="MobiDB-lite"/>
    </source>
</evidence>
<organism evidence="3 4">
    <name type="scientific">Brevibacillus fulvus</name>
    <dbReference type="NCBI Taxonomy" id="1125967"/>
    <lineage>
        <taxon>Bacteria</taxon>
        <taxon>Bacillati</taxon>
        <taxon>Bacillota</taxon>
        <taxon>Bacilli</taxon>
        <taxon>Bacillales</taxon>
        <taxon>Paenibacillaceae</taxon>
        <taxon>Brevibacillus</taxon>
    </lineage>
</organism>
<evidence type="ECO:0000259" key="2">
    <source>
        <dbReference type="Pfam" id="PF13037"/>
    </source>
</evidence>
<dbReference type="InterPro" id="IPR025012">
    <property type="entry name" value="DUF3898"/>
</dbReference>
<evidence type="ECO:0000313" key="3">
    <source>
        <dbReference type="EMBL" id="MBM7590482.1"/>
    </source>
</evidence>
<evidence type="ECO:0000313" key="4">
    <source>
        <dbReference type="Proteomes" id="UP000717624"/>
    </source>
</evidence>
<dbReference type="Pfam" id="PF13037">
    <property type="entry name" value="DUF3898"/>
    <property type="match status" value="1"/>
</dbReference>
<feature type="region of interest" description="Disordered" evidence="1">
    <location>
        <begin position="345"/>
        <end position="366"/>
    </location>
</feature>
<name>A0A938XUS1_9BACL</name>
<gene>
    <name evidence="3" type="ORF">JOD01_002086</name>
</gene>
<dbReference type="Pfam" id="PF13039">
    <property type="entry name" value="DUF3900"/>
    <property type="match status" value="1"/>
</dbReference>
<dbReference type="InterPro" id="IPR025006">
    <property type="entry name" value="DUF3900"/>
</dbReference>
<dbReference type="RefSeq" id="WP_204518230.1">
    <property type="nucleotide sequence ID" value="NZ_BAABIN010000002.1"/>
</dbReference>
<dbReference type="Proteomes" id="UP000717624">
    <property type="component" value="Unassembled WGS sequence"/>
</dbReference>
<sequence>MNFSIEWLTFYLIEQLEGESKQIRFAKTLSHDEYQHSELRSFLDGEFTRIAKRKVEETPRSEGSPTKLGRFVLAEGHAIDSNPNYQSFQRILQAANKEDFKQSCSELVQAYLRTSQVRGGVLLIVRAKLDSLDDRYVFLLKCDFEQKTAVITDESSLIANVQMAINAKNMKSIMYPLMIEPGLNDHYHVKIHQFSHARYFEDFLKFIEFPQTIGQIVTEEVLSMAKQQLDVLYPEPSEERMREEEAFELMAASPKRELSEKWEHETVMEAMQLLTDRQPDLELRFKLDHIQIRALLADYGTQVHIAKANGRYLVLLSGDSLQFEKGISPVELLKPKNLREIVRELENRPSAQAEREDVADLDTPPW</sequence>
<dbReference type="AlphaFoldDB" id="A0A938XUS1"/>
<protein>
    <recommendedName>
        <fullName evidence="2">DUF3898 domain-containing protein</fullName>
    </recommendedName>
</protein>
<reference evidence="3" key="1">
    <citation type="submission" date="2021-01" db="EMBL/GenBank/DDBJ databases">
        <title>Genomic Encyclopedia of Type Strains, Phase IV (KMG-IV): sequencing the most valuable type-strain genomes for metagenomic binning, comparative biology and taxonomic classification.</title>
        <authorList>
            <person name="Goeker M."/>
        </authorList>
    </citation>
    <scope>NUCLEOTIDE SEQUENCE</scope>
    <source>
        <strain evidence="3">DSM 25523</strain>
    </source>
</reference>
<dbReference type="EMBL" id="JAFBEB010000006">
    <property type="protein sequence ID" value="MBM7590482.1"/>
    <property type="molecule type" value="Genomic_DNA"/>
</dbReference>
<feature type="domain" description="DUF3898" evidence="2">
    <location>
        <begin position="257"/>
        <end position="345"/>
    </location>
</feature>
<feature type="compositionally biased region" description="Basic and acidic residues" evidence="1">
    <location>
        <begin position="345"/>
        <end position="358"/>
    </location>
</feature>
<keyword evidence="4" id="KW-1185">Reference proteome</keyword>
<accession>A0A938XUS1</accession>